<dbReference type="Proteomes" id="UP001363151">
    <property type="component" value="Unassembled WGS sequence"/>
</dbReference>
<keyword evidence="1" id="KW-0413">Isomerase</keyword>
<name>A0ABR1FL00_AURAN</name>
<accession>A0ABR1FL00</accession>
<dbReference type="EMBL" id="JBBJCI010000366">
    <property type="protein sequence ID" value="KAK7232752.1"/>
    <property type="molecule type" value="Genomic_DNA"/>
</dbReference>
<dbReference type="InterPro" id="IPR001179">
    <property type="entry name" value="PPIase_FKBP_dom"/>
</dbReference>
<dbReference type="InterPro" id="IPR046357">
    <property type="entry name" value="PPIase_dom_sf"/>
</dbReference>
<dbReference type="InterPro" id="IPR044197">
    <property type="entry name" value="FKBP17-1-like"/>
</dbReference>
<comment type="caution">
    <text evidence="1">The sequence shown here is derived from an EMBL/GenBank/DDBJ whole genome shotgun (WGS) entry which is preliminary data.</text>
</comment>
<dbReference type="PROSITE" id="PS50059">
    <property type="entry name" value="FKBP_PPIASE"/>
    <property type="match status" value="1"/>
</dbReference>
<dbReference type="Gene3D" id="3.10.50.40">
    <property type="match status" value="1"/>
</dbReference>
<dbReference type="Pfam" id="PF00254">
    <property type="entry name" value="FKBP_C"/>
    <property type="match status" value="1"/>
</dbReference>
<evidence type="ECO:0000313" key="2">
    <source>
        <dbReference type="Proteomes" id="UP001363151"/>
    </source>
</evidence>
<dbReference type="PANTHER" id="PTHR47860:SF1">
    <property type="entry name" value="PEPTIDYL-PROLYL CIS-TRANS ISOMERASE FKBP17-1, CHLOROPLASTIC"/>
    <property type="match status" value="1"/>
</dbReference>
<reference evidence="1 2" key="1">
    <citation type="submission" date="2024-03" db="EMBL/GenBank/DDBJ databases">
        <title>Aureococcus anophagefferens CCMP1851 and Kratosvirus quantuckense: Draft genome of a second virus-susceptible host strain in the model system.</title>
        <authorList>
            <person name="Chase E."/>
            <person name="Truchon A.R."/>
            <person name="Schepens W."/>
            <person name="Wilhelm S.W."/>
        </authorList>
    </citation>
    <scope>NUCLEOTIDE SEQUENCE [LARGE SCALE GENOMIC DNA]</scope>
    <source>
        <strain evidence="1 2">CCMP1851</strain>
    </source>
</reference>
<protein>
    <submittedName>
        <fullName evidence="1">Histone peptidyl-prolyl isomerase</fullName>
    </submittedName>
</protein>
<gene>
    <name evidence="1" type="ORF">SO694_00037149</name>
</gene>
<proteinExistence type="predicted"/>
<evidence type="ECO:0000313" key="1">
    <source>
        <dbReference type="EMBL" id="KAK7232752.1"/>
    </source>
</evidence>
<dbReference type="GO" id="GO:0003755">
    <property type="term" value="F:peptidyl-prolyl cis-trans isomerase activity"/>
    <property type="evidence" value="ECO:0007669"/>
    <property type="project" value="UniProtKB-KW"/>
</dbReference>
<dbReference type="KEGG" id="aaf:AURANDRAFT_19907"/>
<sequence length="206" mass="22036">MSASQATRALFLVALQASSVRALAVRRSAVESSARRGVVALLPATAFAPTPTAAVSPDGLEFKEQGGVQYADVSPGRGDAVVGKDSRVTVDLVGRLVGRQGWTFENTRDDDDPYRLSLGRGDVIEGLEAGLQGMRVGGVRRIVVPSALAYADRSQEPIPRSFAFQQRLYSTVLNDNRRSREAAALGADLVGKVMFDVKVLAIRPPR</sequence>
<dbReference type="PANTHER" id="PTHR47860">
    <property type="entry name" value="PEPTIDYL-PROLYL CIS-TRANS ISOMERASE FKBP17-1, CHLOROPLASTIC"/>
    <property type="match status" value="1"/>
</dbReference>
<organism evidence="1 2">
    <name type="scientific">Aureococcus anophagefferens</name>
    <name type="common">Harmful bloom alga</name>
    <dbReference type="NCBI Taxonomy" id="44056"/>
    <lineage>
        <taxon>Eukaryota</taxon>
        <taxon>Sar</taxon>
        <taxon>Stramenopiles</taxon>
        <taxon>Ochrophyta</taxon>
        <taxon>Pelagophyceae</taxon>
        <taxon>Pelagomonadales</taxon>
        <taxon>Pelagomonadaceae</taxon>
        <taxon>Aureococcus</taxon>
    </lineage>
</organism>
<dbReference type="SUPFAM" id="SSF54534">
    <property type="entry name" value="FKBP-like"/>
    <property type="match status" value="1"/>
</dbReference>
<keyword evidence="2" id="KW-1185">Reference proteome</keyword>